<evidence type="ECO:0000256" key="2">
    <source>
        <dbReference type="SAM" id="MobiDB-lite"/>
    </source>
</evidence>
<dbReference type="Gene3D" id="1.10.260.40">
    <property type="entry name" value="lambda repressor-like DNA-binding domains"/>
    <property type="match status" value="1"/>
</dbReference>
<dbReference type="Proteomes" id="UP000886874">
    <property type="component" value="Unassembled WGS sequence"/>
</dbReference>
<evidence type="ECO:0000313" key="6">
    <source>
        <dbReference type="Proteomes" id="UP000886874"/>
    </source>
</evidence>
<accession>A0A9D0Z6B4</accession>
<dbReference type="InterPro" id="IPR010982">
    <property type="entry name" value="Lambda_DNA-bd_dom_sf"/>
</dbReference>
<evidence type="ECO:0000256" key="3">
    <source>
        <dbReference type="SAM" id="Phobius"/>
    </source>
</evidence>
<dbReference type="CDD" id="cd00093">
    <property type="entry name" value="HTH_XRE"/>
    <property type="match status" value="1"/>
</dbReference>
<gene>
    <name evidence="5" type="ORF">IAA67_06785</name>
</gene>
<keyword evidence="3" id="KW-0472">Membrane</keyword>
<dbReference type="GO" id="GO:0003677">
    <property type="term" value="F:DNA binding"/>
    <property type="evidence" value="ECO:0007669"/>
    <property type="project" value="UniProtKB-KW"/>
</dbReference>
<dbReference type="AlphaFoldDB" id="A0A9D0Z6B4"/>
<feature type="domain" description="HTH cro/C1-type" evidence="4">
    <location>
        <begin position="7"/>
        <end position="61"/>
    </location>
</feature>
<dbReference type="PROSITE" id="PS50943">
    <property type="entry name" value="HTH_CROC1"/>
    <property type="match status" value="1"/>
</dbReference>
<dbReference type="SUPFAM" id="SSF47413">
    <property type="entry name" value="lambda repressor-like DNA-binding domains"/>
    <property type="match status" value="1"/>
</dbReference>
<keyword evidence="3" id="KW-1133">Transmembrane helix</keyword>
<evidence type="ECO:0000259" key="4">
    <source>
        <dbReference type="PROSITE" id="PS50943"/>
    </source>
</evidence>
<organism evidence="5 6">
    <name type="scientific">Candidatus Avoscillospira stercorigallinarum</name>
    <dbReference type="NCBI Taxonomy" id="2840708"/>
    <lineage>
        <taxon>Bacteria</taxon>
        <taxon>Bacillati</taxon>
        <taxon>Bacillota</taxon>
        <taxon>Clostridia</taxon>
        <taxon>Eubacteriales</taxon>
        <taxon>Oscillospiraceae</taxon>
        <taxon>Oscillospiraceae incertae sedis</taxon>
        <taxon>Candidatus Avoscillospira</taxon>
    </lineage>
</organism>
<protein>
    <submittedName>
        <fullName evidence="5">Helix-turn-helix transcriptional regulator</fullName>
    </submittedName>
</protein>
<proteinExistence type="predicted"/>
<keyword evidence="1" id="KW-0238">DNA-binding</keyword>
<reference evidence="5" key="2">
    <citation type="journal article" date="2021" name="PeerJ">
        <title>Extensive microbial diversity within the chicken gut microbiome revealed by metagenomics and culture.</title>
        <authorList>
            <person name="Gilroy R."/>
            <person name="Ravi A."/>
            <person name="Getino M."/>
            <person name="Pursley I."/>
            <person name="Horton D.L."/>
            <person name="Alikhan N.F."/>
            <person name="Baker D."/>
            <person name="Gharbi K."/>
            <person name="Hall N."/>
            <person name="Watson M."/>
            <person name="Adriaenssens E.M."/>
            <person name="Foster-Nyarko E."/>
            <person name="Jarju S."/>
            <person name="Secka A."/>
            <person name="Antonio M."/>
            <person name="Oren A."/>
            <person name="Chaudhuri R.R."/>
            <person name="La Ragione R."/>
            <person name="Hildebrand F."/>
            <person name="Pallen M.J."/>
        </authorList>
    </citation>
    <scope>NUCLEOTIDE SEQUENCE</scope>
    <source>
        <strain evidence="5">ChiSjej2B20-13462</strain>
    </source>
</reference>
<keyword evidence="3" id="KW-0812">Transmembrane</keyword>
<comment type="caution">
    <text evidence="5">The sequence shown here is derived from an EMBL/GenBank/DDBJ whole genome shotgun (WGS) entry which is preliminary data.</text>
</comment>
<feature type="region of interest" description="Disordered" evidence="2">
    <location>
        <begin position="65"/>
        <end position="96"/>
    </location>
</feature>
<name>A0A9D0Z6B4_9FIRM</name>
<reference evidence="5" key="1">
    <citation type="submission" date="2020-10" db="EMBL/GenBank/DDBJ databases">
        <authorList>
            <person name="Gilroy R."/>
        </authorList>
    </citation>
    <scope>NUCLEOTIDE SEQUENCE</scope>
    <source>
        <strain evidence="5">ChiSjej2B20-13462</strain>
    </source>
</reference>
<dbReference type="EMBL" id="DVFN01000096">
    <property type="protein sequence ID" value="HIQ70016.1"/>
    <property type="molecule type" value="Genomic_DNA"/>
</dbReference>
<evidence type="ECO:0000313" key="5">
    <source>
        <dbReference type="EMBL" id="HIQ70016.1"/>
    </source>
</evidence>
<feature type="transmembrane region" description="Helical" evidence="3">
    <location>
        <begin position="96"/>
        <end position="116"/>
    </location>
</feature>
<evidence type="ECO:0000256" key="1">
    <source>
        <dbReference type="ARBA" id="ARBA00023125"/>
    </source>
</evidence>
<dbReference type="InterPro" id="IPR001387">
    <property type="entry name" value="Cro/C1-type_HTH"/>
</dbReference>
<dbReference type="SMART" id="SM00530">
    <property type="entry name" value="HTH_XRE"/>
    <property type="match status" value="1"/>
</dbReference>
<dbReference type="PANTHER" id="PTHR46558">
    <property type="entry name" value="TRACRIPTIONAL REGULATORY PROTEIN-RELATED-RELATED"/>
    <property type="match status" value="1"/>
</dbReference>
<dbReference type="Pfam" id="PF01381">
    <property type="entry name" value="HTH_3"/>
    <property type="match status" value="1"/>
</dbReference>
<dbReference type="PANTHER" id="PTHR46558:SF11">
    <property type="entry name" value="HTH-TYPE TRANSCRIPTIONAL REGULATOR XRE"/>
    <property type="match status" value="1"/>
</dbReference>
<sequence length="155" mass="17021">MQFHEKLVQLRKRRGLTQAQAAELVDTSRQAISKWESGTGVPTLENIKALARVYGVSFDTLLDDSRDLEDEAAPSPQPPAEGPAARQPHPSNKRRLATAGAAAVLLILLAGTVFWIHTAGQEKDSTPLEELECYPVDPDIIDEDPIVFRPVNEVE</sequence>